<organism evidence="9 10">
    <name type="scientific">Mycolicibacterium wolinskyi</name>
    <dbReference type="NCBI Taxonomy" id="59750"/>
    <lineage>
        <taxon>Bacteria</taxon>
        <taxon>Bacillati</taxon>
        <taxon>Actinomycetota</taxon>
        <taxon>Actinomycetes</taxon>
        <taxon>Mycobacteriales</taxon>
        <taxon>Mycobacteriaceae</taxon>
        <taxon>Mycolicibacterium</taxon>
    </lineage>
</organism>
<dbReference type="Pfam" id="PF00126">
    <property type="entry name" value="HTH_1"/>
    <property type="match status" value="1"/>
</dbReference>
<gene>
    <name evidence="9" type="ORF">AFM11_20825</name>
</gene>
<dbReference type="Gene3D" id="1.10.10.10">
    <property type="entry name" value="Winged helix-like DNA-binding domain superfamily/Winged helix DNA-binding domain"/>
    <property type="match status" value="1"/>
</dbReference>
<dbReference type="SUPFAM" id="SSF53850">
    <property type="entry name" value="Periplasmic binding protein-like II"/>
    <property type="match status" value="1"/>
</dbReference>
<evidence type="ECO:0000256" key="5">
    <source>
        <dbReference type="ARBA" id="ARBA00023163"/>
    </source>
</evidence>
<dbReference type="InterPro" id="IPR000847">
    <property type="entry name" value="LysR_HTH_N"/>
</dbReference>
<keyword evidence="4" id="KW-0010">Activator</keyword>
<evidence type="ECO:0000313" key="9">
    <source>
        <dbReference type="EMBL" id="KWX22280.1"/>
    </source>
</evidence>
<dbReference type="FunFam" id="1.10.10.10:FF:000001">
    <property type="entry name" value="LysR family transcriptional regulator"/>
    <property type="match status" value="1"/>
</dbReference>
<dbReference type="EMBL" id="LGTW01000014">
    <property type="protein sequence ID" value="KWX22280.1"/>
    <property type="molecule type" value="Genomic_DNA"/>
</dbReference>
<dbReference type="InterPro" id="IPR005119">
    <property type="entry name" value="LysR_subst-bd"/>
</dbReference>
<keyword evidence="2" id="KW-0805">Transcription regulation</keyword>
<accession>A0A132PIV2</accession>
<evidence type="ECO:0000256" key="7">
    <source>
        <dbReference type="ARBA" id="ARBA00056658"/>
    </source>
</evidence>
<keyword evidence="5" id="KW-0804">Transcription</keyword>
<dbReference type="GO" id="GO:0003677">
    <property type="term" value="F:DNA binding"/>
    <property type="evidence" value="ECO:0007669"/>
    <property type="project" value="UniProtKB-KW"/>
</dbReference>
<evidence type="ECO:0000313" key="10">
    <source>
        <dbReference type="Proteomes" id="UP000070612"/>
    </source>
</evidence>
<dbReference type="Gene3D" id="3.40.190.290">
    <property type="match status" value="1"/>
</dbReference>
<dbReference type="InterPro" id="IPR036388">
    <property type="entry name" value="WH-like_DNA-bd_sf"/>
</dbReference>
<dbReference type="AlphaFoldDB" id="A0A132PIV2"/>
<proteinExistence type="inferred from homology"/>
<dbReference type="PATRIC" id="fig|59750.3.peg.1503"/>
<comment type="caution">
    <text evidence="9">The sequence shown here is derived from an EMBL/GenBank/DDBJ whole genome shotgun (WGS) entry which is preliminary data.</text>
</comment>
<dbReference type="Proteomes" id="UP000070612">
    <property type="component" value="Unassembled WGS sequence"/>
</dbReference>
<dbReference type="PANTHER" id="PTHR30346:SF30">
    <property type="entry name" value="SMALL NEUTRAL PROTEASE REGULATORY PROTEIN"/>
    <property type="match status" value="1"/>
</dbReference>
<dbReference type="PROSITE" id="PS50931">
    <property type="entry name" value="HTH_LYSR"/>
    <property type="match status" value="1"/>
</dbReference>
<evidence type="ECO:0000256" key="4">
    <source>
        <dbReference type="ARBA" id="ARBA00023159"/>
    </source>
</evidence>
<comment type="function">
    <text evidence="7">Required for the induction the katG gene for catalase. Involved in the response to hydrogen peroxide.</text>
</comment>
<evidence type="ECO:0000256" key="1">
    <source>
        <dbReference type="ARBA" id="ARBA00009437"/>
    </source>
</evidence>
<name>A0A132PIV2_9MYCO</name>
<protein>
    <recommendedName>
        <fullName evidence="6">Probable hydrogen peroxide-inducible genes activator</fullName>
    </recommendedName>
</protein>
<dbReference type="STRING" id="59750.AWC31_06240"/>
<evidence type="ECO:0000256" key="6">
    <source>
        <dbReference type="ARBA" id="ARBA00040885"/>
    </source>
</evidence>
<comment type="similarity">
    <text evidence="1">Belongs to the LysR transcriptional regulatory family.</text>
</comment>
<evidence type="ECO:0000256" key="3">
    <source>
        <dbReference type="ARBA" id="ARBA00023125"/>
    </source>
</evidence>
<reference evidence="9 10" key="1">
    <citation type="submission" date="2015-07" db="EMBL/GenBank/DDBJ databases">
        <title>A draft genome sequence of Mycobacterium wolinskyi.</title>
        <authorList>
            <person name="de Man T.J."/>
            <person name="Perry K.A."/>
            <person name="Coulliette A.D."/>
            <person name="Jensen B."/>
            <person name="Toney N.C."/>
            <person name="Limbago B.M."/>
            <person name="Noble-Wang J."/>
        </authorList>
    </citation>
    <scope>NUCLEOTIDE SEQUENCE [LARGE SCALE GENOMIC DNA]</scope>
    <source>
        <strain evidence="9 10">CDC_01</strain>
    </source>
</reference>
<dbReference type="Pfam" id="PF03466">
    <property type="entry name" value="LysR_substrate"/>
    <property type="match status" value="1"/>
</dbReference>
<dbReference type="PRINTS" id="PR00039">
    <property type="entry name" value="HTHLYSR"/>
</dbReference>
<evidence type="ECO:0000256" key="2">
    <source>
        <dbReference type="ARBA" id="ARBA00023015"/>
    </source>
</evidence>
<dbReference type="GO" id="GO:0003700">
    <property type="term" value="F:DNA-binding transcription factor activity"/>
    <property type="evidence" value="ECO:0007669"/>
    <property type="project" value="InterPro"/>
</dbReference>
<dbReference type="InterPro" id="IPR036390">
    <property type="entry name" value="WH_DNA-bd_sf"/>
</dbReference>
<keyword evidence="10" id="KW-1185">Reference proteome</keyword>
<dbReference type="GO" id="GO:0032993">
    <property type="term" value="C:protein-DNA complex"/>
    <property type="evidence" value="ECO:0007669"/>
    <property type="project" value="TreeGrafter"/>
</dbReference>
<dbReference type="PANTHER" id="PTHR30346">
    <property type="entry name" value="TRANSCRIPTIONAL DUAL REGULATOR HCAR-RELATED"/>
    <property type="match status" value="1"/>
</dbReference>
<keyword evidence="3" id="KW-0238">DNA-binding</keyword>
<evidence type="ECO:0000259" key="8">
    <source>
        <dbReference type="PROSITE" id="PS50931"/>
    </source>
</evidence>
<dbReference type="RefSeq" id="WP_067852088.1">
    <property type="nucleotide sequence ID" value="NZ_LGTW01000014.1"/>
</dbReference>
<sequence>MELRQLEYFVAVAEEESFTKAAARLHIAQSGISAQILQLERELGQRLFDRNRRAVRLTEVGTAVLKHARLALAAAEDARQIADEYGDALRGHVSVGLAASSSYAFDLADMLAKFHRDHPLVEISLQETGSDELVAGLLAGRQDAAIIAPPAVVPPDLGLQLVADEPLVAAVSPDHPLATAIDITLDDLSGCQLITFSPMVGTRSTIDATLAAAGIEAHIGIEAGDPSVLAELAVGGLGVALVPEPYARARDGQLRVLPIRDVQLRGSLALAWNNARQPTPSARRLIDYARQSLSAKYGLSG</sequence>
<feature type="domain" description="HTH lysR-type" evidence="8">
    <location>
        <begin position="1"/>
        <end position="58"/>
    </location>
</feature>
<dbReference type="SUPFAM" id="SSF46785">
    <property type="entry name" value="Winged helix' DNA-binding domain"/>
    <property type="match status" value="1"/>
</dbReference>